<sequence>MGFTLQRTEFLHKLASQRRTKRGDNWRNFLFKQDNPHHSIFYTNKEYKNCSTATPSQDVFCCTERIQAFCCCKEDRLDLHRKPSFDKQTKEESLYQDMRWTKKPQGGLWNTKMGIFLFLPFIIFFIFLLFQFSHAKTQIMPAWCTAMGLHISATKTTI</sequence>
<keyword evidence="1" id="KW-1133">Transmembrane helix</keyword>
<accession>A0A9Q1J1W3</accession>
<dbReference type="AlphaFoldDB" id="A0A9Q1J1W3"/>
<reference evidence="2" key="1">
    <citation type="journal article" date="2023" name="Science">
        <title>Genome structures resolve the early diversification of teleost fishes.</title>
        <authorList>
            <person name="Parey E."/>
            <person name="Louis A."/>
            <person name="Montfort J."/>
            <person name="Bouchez O."/>
            <person name="Roques C."/>
            <person name="Iampietro C."/>
            <person name="Lluch J."/>
            <person name="Castinel A."/>
            <person name="Donnadieu C."/>
            <person name="Desvignes T."/>
            <person name="Floi Bucao C."/>
            <person name="Jouanno E."/>
            <person name="Wen M."/>
            <person name="Mejri S."/>
            <person name="Dirks R."/>
            <person name="Jansen H."/>
            <person name="Henkel C."/>
            <person name="Chen W.J."/>
            <person name="Zahm M."/>
            <person name="Cabau C."/>
            <person name="Klopp C."/>
            <person name="Thompson A.W."/>
            <person name="Robinson-Rechavi M."/>
            <person name="Braasch I."/>
            <person name="Lecointre G."/>
            <person name="Bobe J."/>
            <person name="Postlethwait J.H."/>
            <person name="Berthelot C."/>
            <person name="Roest Crollius H."/>
            <person name="Guiguen Y."/>
        </authorList>
    </citation>
    <scope>NUCLEOTIDE SEQUENCE</scope>
    <source>
        <strain evidence="2">WJC10195</strain>
    </source>
</reference>
<evidence type="ECO:0000313" key="2">
    <source>
        <dbReference type="EMBL" id="KAJ8362660.1"/>
    </source>
</evidence>
<name>A0A9Q1J1W3_SYNKA</name>
<evidence type="ECO:0000256" key="1">
    <source>
        <dbReference type="SAM" id="Phobius"/>
    </source>
</evidence>
<keyword evidence="1" id="KW-0472">Membrane</keyword>
<gene>
    <name evidence="2" type="ORF">SKAU_G00114910</name>
</gene>
<feature type="transmembrane region" description="Helical" evidence="1">
    <location>
        <begin position="113"/>
        <end position="130"/>
    </location>
</feature>
<keyword evidence="3" id="KW-1185">Reference proteome</keyword>
<protein>
    <submittedName>
        <fullName evidence="2">Uncharacterized protein</fullName>
    </submittedName>
</protein>
<keyword evidence="1" id="KW-0812">Transmembrane</keyword>
<proteinExistence type="predicted"/>
<organism evidence="2 3">
    <name type="scientific">Synaphobranchus kaupii</name>
    <name type="common">Kaup's arrowtooth eel</name>
    <dbReference type="NCBI Taxonomy" id="118154"/>
    <lineage>
        <taxon>Eukaryota</taxon>
        <taxon>Metazoa</taxon>
        <taxon>Chordata</taxon>
        <taxon>Craniata</taxon>
        <taxon>Vertebrata</taxon>
        <taxon>Euteleostomi</taxon>
        <taxon>Actinopterygii</taxon>
        <taxon>Neopterygii</taxon>
        <taxon>Teleostei</taxon>
        <taxon>Anguilliformes</taxon>
        <taxon>Synaphobranchidae</taxon>
        <taxon>Synaphobranchus</taxon>
    </lineage>
</organism>
<dbReference type="EMBL" id="JAINUF010000004">
    <property type="protein sequence ID" value="KAJ8362660.1"/>
    <property type="molecule type" value="Genomic_DNA"/>
</dbReference>
<dbReference type="Proteomes" id="UP001152622">
    <property type="component" value="Chromosome 4"/>
</dbReference>
<evidence type="ECO:0000313" key="3">
    <source>
        <dbReference type="Proteomes" id="UP001152622"/>
    </source>
</evidence>
<comment type="caution">
    <text evidence="2">The sequence shown here is derived from an EMBL/GenBank/DDBJ whole genome shotgun (WGS) entry which is preliminary data.</text>
</comment>